<name>A0A434ATT7_9BACT</name>
<proteinExistence type="predicted"/>
<comment type="caution">
    <text evidence="1">The sequence shown here is derived from an EMBL/GenBank/DDBJ whole genome shotgun (WGS) entry which is preliminary data.</text>
</comment>
<organism evidence="1 2">
    <name type="scientific">Ancylomarina longa</name>
    <dbReference type="NCBI Taxonomy" id="2487017"/>
    <lineage>
        <taxon>Bacteria</taxon>
        <taxon>Pseudomonadati</taxon>
        <taxon>Bacteroidota</taxon>
        <taxon>Bacteroidia</taxon>
        <taxon>Marinilabiliales</taxon>
        <taxon>Marinifilaceae</taxon>
        <taxon>Ancylomarina</taxon>
    </lineage>
</organism>
<evidence type="ECO:0000313" key="2">
    <source>
        <dbReference type="Proteomes" id="UP000282985"/>
    </source>
</evidence>
<sequence length="99" mass="11102">MNIDIQSIGFVADVSLENFIESKLGKLAKLNEDIVSAKVFLRLEKSATTENKVVEINLDVKGVDLFAKKQSKSFEESADLAVEALRKQVVRHKEKLRAK</sequence>
<gene>
    <name evidence="1" type="primary">raiA</name>
    <name evidence="1" type="ORF">DLK05_11560</name>
</gene>
<dbReference type="InterPro" id="IPR036567">
    <property type="entry name" value="RHF-like"/>
</dbReference>
<evidence type="ECO:0000313" key="1">
    <source>
        <dbReference type="EMBL" id="RUT77826.1"/>
    </source>
</evidence>
<dbReference type="AlphaFoldDB" id="A0A434ATT7"/>
<keyword evidence="2" id="KW-1185">Reference proteome</keyword>
<reference evidence="1 2" key="1">
    <citation type="submission" date="2018-11" db="EMBL/GenBank/DDBJ databases">
        <title>Parancylomarina longa gen. nov., sp. nov., isolated from sediments of southern Okinawa.</title>
        <authorList>
            <person name="Fu T."/>
        </authorList>
    </citation>
    <scope>NUCLEOTIDE SEQUENCE [LARGE SCALE GENOMIC DNA]</scope>
    <source>
        <strain evidence="1 2">T3-2 S1-C</strain>
    </source>
</reference>
<dbReference type="OrthoDB" id="9808702at2"/>
<accession>A0A434ATT7</accession>
<dbReference type="Pfam" id="PF02482">
    <property type="entry name" value="Ribosomal_S30AE"/>
    <property type="match status" value="1"/>
</dbReference>
<dbReference type="InterPro" id="IPR003489">
    <property type="entry name" value="RHF/RaiA"/>
</dbReference>
<dbReference type="NCBIfam" id="TIGR00741">
    <property type="entry name" value="yfiA"/>
    <property type="match status" value="1"/>
</dbReference>
<dbReference type="CDD" id="cd00552">
    <property type="entry name" value="RaiA"/>
    <property type="match status" value="1"/>
</dbReference>
<dbReference type="RefSeq" id="WP_127344128.1">
    <property type="nucleotide sequence ID" value="NZ_RJJX01000015.1"/>
</dbReference>
<dbReference type="Proteomes" id="UP000282985">
    <property type="component" value="Unassembled WGS sequence"/>
</dbReference>
<protein>
    <submittedName>
        <fullName evidence="1">Ribosome-associated translation inhibitor RaiA</fullName>
    </submittedName>
</protein>
<dbReference type="SUPFAM" id="SSF69754">
    <property type="entry name" value="Ribosome binding protein Y (YfiA homologue)"/>
    <property type="match status" value="1"/>
</dbReference>
<dbReference type="Gene3D" id="3.30.160.100">
    <property type="entry name" value="Ribosome hibernation promotion factor-like"/>
    <property type="match status" value="1"/>
</dbReference>
<dbReference type="EMBL" id="RJJX01000015">
    <property type="protein sequence ID" value="RUT77826.1"/>
    <property type="molecule type" value="Genomic_DNA"/>
</dbReference>